<proteinExistence type="predicted"/>
<dbReference type="EnsemblPlants" id="AET4Gv20144100.26">
    <property type="protein sequence ID" value="AET4Gv20144100.26"/>
    <property type="gene ID" value="AET4Gv20144100"/>
</dbReference>
<reference evidence="3" key="2">
    <citation type="journal article" date="2017" name="Nat. Plants">
        <title>The Aegilops tauschii genome reveals multiple impacts of transposons.</title>
        <authorList>
            <person name="Zhao G."/>
            <person name="Zou C."/>
            <person name="Li K."/>
            <person name="Wang K."/>
            <person name="Li T."/>
            <person name="Gao L."/>
            <person name="Zhang X."/>
            <person name="Wang H."/>
            <person name="Yang Z."/>
            <person name="Liu X."/>
            <person name="Jiang W."/>
            <person name="Mao L."/>
            <person name="Kong X."/>
            <person name="Jiao Y."/>
            <person name="Jia J."/>
        </authorList>
    </citation>
    <scope>NUCLEOTIDE SEQUENCE [LARGE SCALE GENOMIC DNA]</scope>
    <source>
        <strain evidence="3">cv. AL8/78</strain>
    </source>
</reference>
<dbReference type="Gramene" id="AET4Gv20144100.26">
    <property type="protein sequence ID" value="AET4Gv20144100.26"/>
    <property type="gene ID" value="AET4Gv20144100"/>
</dbReference>
<dbReference type="AlphaFoldDB" id="A0A453HCU5"/>
<organism evidence="2 3">
    <name type="scientific">Aegilops tauschii subsp. strangulata</name>
    <name type="common">Goatgrass</name>
    <dbReference type="NCBI Taxonomy" id="200361"/>
    <lineage>
        <taxon>Eukaryota</taxon>
        <taxon>Viridiplantae</taxon>
        <taxon>Streptophyta</taxon>
        <taxon>Embryophyta</taxon>
        <taxon>Tracheophyta</taxon>
        <taxon>Spermatophyta</taxon>
        <taxon>Magnoliopsida</taxon>
        <taxon>Liliopsida</taxon>
        <taxon>Poales</taxon>
        <taxon>Poaceae</taxon>
        <taxon>BOP clade</taxon>
        <taxon>Pooideae</taxon>
        <taxon>Triticodae</taxon>
        <taxon>Triticeae</taxon>
        <taxon>Triticinae</taxon>
        <taxon>Aegilops</taxon>
    </lineage>
</organism>
<protein>
    <submittedName>
        <fullName evidence="2">Uncharacterized protein</fullName>
    </submittedName>
</protein>
<sequence length="96" mass="10345">HTRFAFYFLDSPVHVTLSSPLPPTRFAPLLFPAGALRRASPAVSGRQAVRIAAEDRARGVAGSYCGSYSIPHTRSSSPVRALLNPRSLARTSPSLR</sequence>
<accession>A0A453HCU5</accession>
<feature type="region of interest" description="Disordered" evidence="1">
    <location>
        <begin position="73"/>
        <end position="96"/>
    </location>
</feature>
<evidence type="ECO:0000313" key="2">
    <source>
        <dbReference type="EnsemblPlants" id="AET4Gv20144100.26"/>
    </source>
</evidence>
<keyword evidence="3" id="KW-1185">Reference proteome</keyword>
<name>A0A453HCU5_AEGTS</name>
<reference evidence="2" key="4">
    <citation type="submission" date="2019-03" db="UniProtKB">
        <authorList>
            <consortium name="EnsemblPlants"/>
        </authorList>
    </citation>
    <scope>IDENTIFICATION</scope>
</reference>
<evidence type="ECO:0000313" key="3">
    <source>
        <dbReference type="Proteomes" id="UP000015105"/>
    </source>
</evidence>
<dbReference type="Proteomes" id="UP000015105">
    <property type="component" value="Chromosome 4D"/>
</dbReference>
<evidence type="ECO:0000256" key="1">
    <source>
        <dbReference type="SAM" id="MobiDB-lite"/>
    </source>
</evidence>
<reference evidence="2" key="5">
    <citation type="journal article" date="2021" name="G3 (Bethesda)">
        <title>Aegilops tauschii genome assembly Aet v5.0 features greater sequence contiguity and improved annotation.</title>
        <authorList>
            <person name="Wang L."/>
            <person name="Zhu T."/>
            <person name="Rodriguez J.C."/>
            <person name="Deal K.R."/>
            <person name="Dubcovsky J."/>
            <person name="McGuire P.E."/>
            <person name="Lux T."/>
            <person name="Spannagl M."/>
            <person name="Mayer K.F.X."/>
            <person name="Baldrich P."/>
            <person name="Meyers B.C."/>
            <person name="Huo N."/>
            <person name="Gu Y.Q."/>
            <person name="Zhou H."/>
            <person name="Devos K.M."/>
            <person name="Bennetzen J.L."/>
            <person name="Unver T."/>
            <person name="Budak H."/>
            <person name="Gulick P.J."/>
            <person name="Galiba G."/>
            <person name="Kalapos B."/>
            <person name="Nelson D.R."/>
            <person name="Li P."/>
            <person name="You F.M."/>
            <person name="Luo M.C."/>
            <person name="Dvorak J."/>
        </authorList>
    </citation>
    <scope>NUCLEOTIDE SEQUENCE [LARGE SCALE GENOMIC DNA]</scope>
    <source>
        <strain evidence="2">cv. AL8/78</strain>
    </source>
</reference>
<reference evidence="3" key="1">
    <citation type="journal article" date="2014" name="Science">
        <title>Ancient hybridizations among the ancestral genomes of bread wheat.</title>
        <authorList>
            <consortium name="International Wheat Genome Sequencing Consortium,"/>
            <person name="Marcussen T."/>
            <person name="Sandve S.R."/>
            <person name="Heier L."/>
            <person name="Spannagl M."/>
            <person name="Pfeifer M."/>
            <person name="Jakobsen K.S."/>
            <person name="Wulff B.B."/>
            <person name="Steuernagel B."/>
            <person name="Mayer K.F."/>
            <person name="Olsen O.A."/>
        </authorList>
    </citation>
    <scope>NUCLEOTIDE SEQUENCE [LARGE SCALE GENOMIC DNA]</scope>
    <source>
        <strain evidence="3">cv. AL8/78</strain>
    </source>
</reference>
<reference evidence="2" key="3">
    <citation type="journal article" date="2017" name="Nature">
        <title>Genome sequence of the progenitor of the wheat D genome Aegilops tauschii.</title>
        <authorList>
            <person name="Luo M.C."/>
            <person name="Gu Y.Q."/>
            <person name="Puiu D."/>
            <person name="Wang H."/>
            <person name="Twardziok S.O."/>
            <person name="Deal K.R."/>
            <person name="Huo N."/>
            <person name="Zhu T."/>
            <person name="Wang L."/>
            <person name="Wang Y."/>
            <person name="McGuire P.E."/>
            <person name="Liu S."/>
            <person name="Long H."/>
            <person name="Ramasamy R.K."/>
            <person name="Rodriguez J.C."/>
            <person name="Van S.L."/>
            <person name="Yuan L."/>
            <person name="Wang Z."/>
            <person name="Xia Z."/>
            <person name="Xiao L."/>
            <person name="Anderson O.D."/>
            <person name="Ouyang S."/>
            <person name="Liang Y."/>
            <person name="Zimin A.V."/>
            <person name="Pertea G."/>
            <person name="Qi P."/>
            <person name="Bennetzen J.L."/>
            <person name="Dai X."/>
            <person name="Dawson M.W."/>
            <person name="Muller H.G."/>
            <person name="Kugler K."/>
            <person name="Rivarola-Duarte L."/>
            <person name="Spannagl M."/>
            <person name="Mayer K.F.X."/>
            <person name="Lu F.H."/>
            <person name="Bevan M.W."/>
            <person name="Leroy P."/>
            <person name="Li P."/>
            <person name="You F.M."/>
            <person name="Sun Q."/>
            <person name="Liu Z."/>
            <person name="Lyons E."/>
            <person name="Wicker T."/>
            <person name="Salzberg S.L."/>
            <person name="Devos K.M."/>
            <person name="Dvorak J."/>
        </authorList>
    </citation>
    <scope>NUCLEOTIDE SEQUENCE [LARGE SCALE GENOMIC DNA]</scope>
    <source>
        <strain evidence="2">cv. AL8/78</strain>
    </source>
</reference>